<name>A0A8T2PAJ1_9TELE</name>
<keyword evidence="3" id="KW-1185">Reference proteome</keyword>
<dbReference type="AlphaFoldDB" id="A0A8T2PAJ1"/>
<comment type="caution">
    <text evidence="2">The sequence shown here is derived from an EMBL/GenBank/DDBJ whole genome shotgun (WGS) entry which is preliminary data.</text>
</comment>
<evidence type="ECO:0000313" key="2">
    <source>
        <dbReference type="EMBL" id="KAG9348231.1"/>
    </source>
</evidence>
<evidence type="ECO:0000256" key="1">
    <source>
        <dbReference type="SAM" id="MobiDB-lite"/>
    </source>
</evidence>
<gene>
    <name evidence="2" type="ORF">JZ751_001966</name>
</gene>
<dbReference type="EMBL" id="JAFBMS010000011">
    <property type="protein sequence ID" value="KAG9348231.1"/>
    <property type="molecule type" value="Genomic_DNA"/>
</dbReference>
<feature type="region of interest" description="Disordered" evidence="1">
    <location>
        <begin position="48"/>
        <end position="84"/>
    </location>
</feature>
<dbReference type="Proteomes" id="UP000824540">
    <property type="component" value="Unassembled WGS sequence"/>
</dbReference>
<accession>A0A8T2PAJ1</accession>
<evidence type="ECO:0000313" key="3">
    <source>
        <dbReference type="Proteomes" id="UP000824540"/>
    </source>
</evidence>
<protein>
    <submittedName>
        <fullName evidence="2">Uncharacterized protein</fullName>
    </submittedName>
</protein>
<sequence length="266" mass="28897">MRAGTFSRSGSARCVANLPQRGVRSALNESLKDEAVWIVVPRPNLEDKYGMQSKTNLTRGSDGVREPRPANSKTSNGGVQGALPGGLTAQEIQFHSGTGPTPPPGLHTAASCPTGLKIETARTACAVRVAGLFPHENQPFSRAAWYVMQHHSKHSAAYLNTGSEANSRSGELGENAIMSTTGLKTAKNRSETARWKTCLVLVVVWLFGRQDCEPASLNDRSKSEKHTITKPTVERERLPEKWSICSTLGGYTETELWDAVFCLHIP</sequence>
<organism evidence="2 3">
    <name type="scientific">Albula glossodonta</name>
    <name type="common">roundjaw bonefish</name>
    <dbReference type="NCBI Taxonomy" id="121402"/>
    <lineage>
        <taxon>Eukaryota</taxon>
        <taxon>Metazoa</taxon>
        <taxon>Chordata</taxon>
        <taxon>Craniata</taxon>
        <taxon>Vertebrata</taxon>
        <taxon>Euteleostomi</taxon>
        <taxon>Actinopterygii</taxon>
        <taxon>Neopterygii</taxon>
        <taxon>Teleostei</taxon>
        <taxon>Albuliformes</taxon>
        <taxon>Albulidae</taxon>
        <taxon>Albula</taxon>
    </lineage>
</organism>
<reference evidence="2" key="1">
    <citation type="thesis" date="2021" institute="BYU ScholarsArchive" country="Provo, UT, USA">
        <title>Applications of and Algorithms for Genome Assembly and Genomic Analyses with an Emphasis on Marine Teleosts.</title>
        <authorList>
            <person name="Pickett B.D."/>
        </authorList>
    </citation>
    <scope>NUCLEOTIDE SEQUENCE</scope>
    <source>
        <strain evidence="2">HI-2016</strain>
    </source>
</reference>
<proteinExistence type="predicted"/>